<accession>A0AAV4VPZ3</accession>
<comment type="caution">
    <text evidence="1">The sequence shown here is derived from an EMBL/GenBank/DDBJ whole genome shotgun (WGS) entry which is preliminary data.</text>
</comment>
<dbReference type="EMBL" id="BPLR01014828">
    <property type="protein sequence ID" value="GIY71568.1"/>
    <property type="molecule type" value="Genomic_DNA"/>
</dbReference>
<sequence>DYGNRFLIEATEENLNNSKTSALFFFLIIIETDKPTFFMEVESRDNRFWGKSQLRVGLLSAIFADPA</sequence>
<organism evidence="1 2">
    <name type="scientific">Caerostris extrusa</name>
    <name type="common">Bark spider</name>
    <name type="synonym">Caerostris bankana</name>
    <dbReference type="NCBI Taxonomy" id="172846"/>
    <lineage>
        <taxon>Eukaryota</taxon>
        <taxon>Metazoa</taxon>
        <taxon>Ecdysozoa</taxon>
        <taxon>Arthropoda</taxon>
        <taxon>Chelicerata</taxon>
        <taxon>Arachnida</taxon>
        <taxon>Araneae</taxon>
        <taxon>Araneomorphae</taxon>
        <taxon>Entelegynae</taxon>
        <taxon>Araneoidea</taxon>
        <taxon>Araneidae</taxon>
        <taxon>Caerostris</taxon>
    </lineage>
</organism>
<feature type="non-terminal residue" evidence="1">
    <location>
        <position position="1"/>
    </location>
</feature>
<evidence type="ECO:0000313" key="1">
    <source>
        <dbReference type="EMBL" id="GIY71568.1"/>
    </source>
</evidence>
<keyword evidence="2" id="KW-1185">Reference proteome</keyword>
<evidence type="ECO:0000313" key="2">
    <source>
        <dbReference type="Proteomes" id="UP001054945"/>
    </source>
</evidence>
<dbReference type="AlphaFoldDB" id="A0AAV4VPZ3"/>
<dbReference type="Proteomes" id="UP001054945">
    <property type="component" value="Unassembled WGS sequence"/>
</dbReference>
<reference evidence="1 2" key="1">
    <citation type="submission" date="2021-06" db="EMBL/GenBank/DDBJ databases">
        <title>Caerostris extrusa draft genome.</title>
        <authorList>
            <person name="Kono N."/>
            <person name="Arakawa K."/>
        </authorList>
    </citation>
    <scope>NUCLEOTIDE SEQUENCE [LARGE SCALE GENOMIC DNA]</scope>
</reference>
<name>A0AAV4VPZ3_CAEEX</name>
<protein>
    <submittedName>
        <fullName evidence="1">Uncharacterized protein</fullName>
    </submittedName>
</protein>
<gene>
    <name evidence="1" type="ORF">CEXT_491921</name>
</gene>
<proteinExistence type="predicted"/>